<dbReference type="Gene3D" id="3.40.190.10">
    <property type="entry name" value="Periplasmic binding protein-like II"/>
    <property type="match status" value="1"/>
</dbReference>
<evidence type="ECO:0000256" key="2">
    <source>
        <dbReference type="SAM" id="SignalP"/>
    </source>
</evidence>
<sequence length="491" mass="52379">MFNRKRLWATLPLAAALSLSACSSGGGNSSSPAPGESAGSSPSASESASPSASGNSAGAVTITVLNEGAVGVGVGKLDDLLGEKKKSLLKDETQTPRVKESDFSRTPGQPIHPGVFPYFYQEIIRDKLKSKNITVKTEDWGWGEPLIQKETAGFLAKNIPDIIVGETQMPGFALQGLLEPFPDDMAAEIRETIAPAAWKPMEVDGKIYGFASQPGVNSLFWNKKLVKEAGLDPDKAPASWDELLANIQKVTEAGKGKFYGGGVYAGPNAGGYLRYGPLLVINNGGFADASGNPAFNSDANVKTVEFLRSLNKNHPPGLMVNPQEGPYFDAFKKQQTAYIIDGPWRASESANLGIEYGMSPIPLSEGGAAGNITIGAAFHAVPKDAKNKEAAFEYIRAMYSDEIQTLIADTGVRSPVKKAIAESADYQAKHPEMYLHYQAMNGNVQGLPTFKKEDSKVWQTFGEAVAKAIMTNGDIKGILDEAQAKAESILK</sequence>
<feature type="chain" id="PRO_5039368657" evidence="2">
    <location>
        <begin position="22"/>
        <end position="491"/>
    </location>
</feature>
<protein>
    <submittedName>
        <fullName evidence="3">Extracellular solute-binding protein</fullName>
    </submittedName>
</protein>
<gene>
    <name evidence="3" type="ORF">H7B90_24370</name>
</gene>
<dbReference type="InterPro" id="IPR006059">
    <property type="entry name" value="SBP"/>
</dbReference>
<dbReference type="RefSeq" id="WP_185138501.1">
    <property type="nucleotide sequence ID" value="NZ_JACJVR010000097.1"/>
</dbReference>
<dbReference type="EMBL" id="JACJVR010000097">
    <property type="protein sequence ID" value="MBB6694535.1"/>
    <property type="molecule type" value="Genomic_DNA"/>
</dbReference>
<dbReference type="AlphaFoldDB" id="A0A841U1X0"/>
<accession>A0A841U1X0</accession>
<dbReference type="SUPFAM" id="SSF53850">
    <property type="entry name" value="Periplasmic binding protein-like II"/>
    <property type="match status" value="1"/>
</dbReference>
<organism evidence="3 4">
    <name type="scientific">Cohnella xylanilytica</name>
    <dbReference type="NCBI Taxonomy" id="557555"/>
    <lineage>
        <taxon>Bacteria</taxon>
        <taxon>Bacillati</taxon>
        <taxon>Bacillota</taxon>
        <taxon>Bacilli</taxon>
        <taxon>Bacillales</taxon>
        <taxon>Paenibacillaceae</taxon>
        <taxon>Cohnella</taxon>
    </lineage>
</organism>
<proteinExistence type="predicted"/>
<keyword evidence="2" id="KW-0732">Signal</keyword>
<dbReference type="PROSITE" id="PS51257">
    <property type="entry name" value="PROKAR_LIPOPROTEIN"/>
    <property type="match status" value="1"/>
</dbReference>
<dbReference type="InterPro" id="IPR050490">
    <property type="entry name" value="Bact_solute-bd_prot1"/>
</dbReference>
<dbReference type="Proteomes" id="UP000553776">
    <property type="component" value="Unassembled WGS sequence"/>
</dbReference>
<evidence type="ECO:0000313" key="4">
    <source>
        <dbReference type="Proteomes" id="UP000553776"/>
    </source>
</evidence>
<keyword evidence="4" id="KW-1185">Reference proteome</keyword>
<evidence type="ECO:0000256" key="1">
    <source>
        <dbReference type="SAM" id="MobiDB-lite"/>
    </source>
</evidence>
<comment type="caution">
    <text evidence="3">The sequence shown here is derived from an EMBL/GenBank/DDBJ whole genome shotgun (WGS) entry which is preliminary data.</text>
</comment>
<dbReference type="PANTHER" id="PTHR43649">
    <property type="entry name" value="ARABINOSE-BINDING PROTEIN-RELATED"/>
    <property type="match status" value="1"/>
</dbReference>
<name>A0A841U1X0_9BACL</name>
<feature type="signal peptide" evidence="2">
    <location>
        <begin position="1"/>
        <end position="21"/>
    </location>
</feature>
<evidence type="ECO:0000313" key="3">
    <source>
        <dbReference type="EMBL" id="MBB6694535.1"/>
    </source>
</evidence>
<dbReference type="Pfam" id="PF01547">
    <property type="entry name" value="SBP_bac_1"/>
    <property type="match status" value="1"/>
</dbReference>
<dbReference type="PANTHER" id="PTHR43649:SF12">
    <property type="entry name" value="DIACETYLCHITOBIOSE BINDING PROTEIN DASA"/>
    <property type="match status" value="1"/>
</dbReference>
<feature type="region of interest" description="Disordered" evidence="1">
    <location>
        <begin position="22"/>
        <end position="56"/>
    </location>
</feature>
<reference evidence="3 4" key="1">
    <citation type="submission" date="2020-08" db="EMBL/GenBank/DDBJ databases">
        <title>Cohnella phylogeny.</title>
        <authorList>
            <person name="Dunlap C."/>
        </authorList>
    </citation>
    <scope>NUCLEOTIDE SEQUENCE [LARGE SCALE GENOMIC DNA]</scope>
    <source>
        <strain evidence="3 4">DSM 25239</strain>
    </source>
</reference>